<gene>
    <name evidence="3" type="ORF">WMY93_010193</name>
</gene>
<feature type="domain" description="DUF4585" evidence="2">
    <location>
        <begin position="1608"/>
        <end position="1678"/>
    </location>
</feature>
<evidence type="ECO:0000256" key="1">
    <source>
        <dbReference type="SAM" id="MobiDB-lite"/>
    </source>
</evidence>
<organism evidence="3 4">
    <name type="scientific">Mugilogobius chulae</name>
    <name type="common">yellowstripe goby</name>
    <dbReference type="NCBI Taxonomy" id="88201"/>
    <lineage>
        <taxon>Eukaryota</taxon>
        <taxon>Metazoa</taxon>
        <taxon>Chordata</taxon>
        <taxon>Craniata</taxon>
        <taxon>Vertebrata</taxon>
        <taxon>Euteleostomi</taxon>
        <taxon>Actinopterygii</taxon>
        <taxon>Neopterygii</taxon>
        <taxon>Teleostei</taxon>
        <taxon>Neoteleostei</taxon>
        <taxon>Acanthomorphata</taxon>
        <taxon>Gobiaria</taxon>
        <taxon>Gobiiformes</taxon>
        <taxon>Gobioidei</taxon>
        <taxon>Gobiidae</taxon>
        <taxon>Gobionellinae</taxon>
        <taxon>Mugilogobius</taxon>
    </lineage>
</organism>
<feature type="compositionally biased region" description="Polar residues" evidence="1">
    <location>
        <begin position="462"/>
        <end position="480"/>
    </location>
</feature>
<feature type="compositionally biased region" description="Basic and acidic residues" evidence="1">
    <location>
        <begin position="313"/>
        <end position="323"/>
    </location>
</feature>
<feature type="compositionally biased region" description="Basic and acidic residues" evidence="1">
    <location>
        <begin position="1143"/>
        <end position="1192"/>
    </location>
</feature>
<dbReference type="Proteomes" id="UP001460270">
    <property type="component" value="Unassembled WGS sequence"/>
</dbReference>
<evidence type="ECO:0000313" key="3">
    <source>
        <dbReference type="EMBL" id="KAK7918909.1"/>
    </source>
</evidence>
<protein>
    <recommendedName>
        <fullName evidence="2">DUF4585 domain-containing protein</fullName>
    </recommendedName>
</protein>
<dbReference type="InterPro" id="IPR052303">
    <property type="entry name" value="CEFIP"/>
</dbReference>
<feature type="compositionally biased region" description="Basic and acidic residues" evidence="1">
    <location>
        <begin position="1495"/>
        <end position="1505"/>
    </location>
</feature>
<feature type="region of interest" description="Disordered" evidence="1">
    <location>
        <begin position="443"/>
        <end position="480"/>
    </location>
</feature>
<feature type="region of interest" description="Disordered" evidence="1">
    <location>
        <begin position="1545"/>
        <end position="1594"/>
    </location>
</feature>
<proteinExistence type="predicted"/>
<feature type="compositionally biased region" description="Pro residues" evidence="1">
    <location>
        <begin position="396"/>
        <end position="420"/>
    </location>
</feature>
<dbReference type="GO" id="GO:0030018">
    <property type="term" value="C:Z disc"/>
    <property type="evidence" value="ECO:0007669"/>
    <property type="project" value="TreeGrafter"/>
</dbReference>
<feature type="region of interest" description="Disordered" evidence="1">
    <location>
        <begin position="297"/>
        <end position="329"/>
    </location>
</feature>
<feature type="region of interest" description="Disordered" evidence="1">
    <location>
        <begin position="1319"/>
        <end position="1506"/>
    </location>
</feature>
<dbReference type="EMBL" id="JBBPFD010000007">
    <property type="protein sequence ID" value="KAK7918909.1"/>
    <property type="molecule type" value="Genomic_DNA"/>
</dbReference>
<feature type="compositionally biased region" description="Low complexity" evidence="1">
    <location>
        <begin position="1584"/>
        <end position="1594"/>
    </location>
</feature>
<comment type="caution">
    <text evidence="3">The sequence shown here is derived from an EMBL/GenBank/DDBJ whole genome shotgun (WGS) entry which is preliminary data.</text>
</comment>
<feature type="compositionally biased region" description="Basic and acidic residues" evidence="1">
    <location>
        <begin position="222"/>
        <end position="236"/>
    </location>
</feature>
<feature type="compositionally biased region" description="Basic and acidic residues" evidence="1">
    <location>
        <begin position="795"/>
        <end position="805"/>
    </location>
</feature>
<dbReference type="PANTHER" id="PTHR33775">
    <property type="entry name" value="CARDIAC-ENRICHED FHL2-INTERACTING PROTEIN-RELATED"/>
    <property type="match status" value="1"/>
</dbReference>
<reference evidence="4" key="1">
    <citation type="submission" date="2024-04" db="EMBL/GenBank/DDBJ databases">
        <title>Salinicola lusitanus LLJ914,a marine bacterium isolated from the Okinawa Trough.</title>
        <authorList>
            <person name="Li J."/>
        </authorList>
    </citation>
    <scope>NUCLEOTIDE SEQUENCE [LARGE SCALE GENOMIC DNA]</scope>
</reference>
<feature type="compositionally biased region" description="Basic and acidic residues" evidence="1">
    <location>
        <begin position="1385"/>
        <end position="1394"/>
    </location>
</feature>
<feature type="compositionally biased region" description="Polar residues" evidence="1">
    <location>
        <begin position="1439"/>
        <end position="1448"/>
    </location>
</feature>
<feature type="region of interest" description="Disordered" evidence="1">
    <location>
        <begin position="1520"/>
        <end position="1539"/>
    </location>
</feature>
<feature type="region of interest" description="Disordered" evidence="1">
    <location>
        <begin position="739"/>
        <end position="772"/>
    </location>
</feature>
<keyword evidence="4" id="KW-1185">Reference proteome</keyword>
<feature type="region of interest" description="Disordered" evidence="1">
    <location>
        <begin position="1136"/>
        <end position="1192"/>
    </location>
</feature>
<dbReference type="GO" id="GO:0070886">
    <property type="term" value="P:positive regulation of calcineurin-NFAT signaling cascade"/>
    <property type="evidence" value="ECO:0007669"/>
    <property type="project" value="TreeGrafter"/>
</dbReference>
<feature type="region of interest" description="Disordered" evidence="1">
    <location>
        <begin position="793"/>
        <end position="884"/>
    </location>
</feature>
<evidence type="ECO:0000259" key="2">
    <source>
        <dbReference type="Pfam" id="PF15232"/>
    </source>
</evidence>
<dbReference type="Pfam" id="PF15232">
    <property type="entry name" value="DUF4585"/>
    <property type="match status" value="1"/>
</dbReference>
<feature type="compositionally biased region" description="Polar residues" evidence="1">
    <location>
        <begin position="1565"/>
        <end position="1577"/>
    </location>
</feature>
<feature type="region of interest" description="Disordered" evidence="1">
    <location>
        <begin position="1197"/>
        <end position="1216"/>
    </location>
</feature>
<feature type="compositionally biased region" description="Basic and acidic residues" evidence="1">
    <location>
        <begin position="864"/>
        <end position="879"/>
    </location>
</feature>
<dbReference type="PANTHER" id="PTHR33775:SF2">
    <property type="entry name" value="CARDIAC-ENRICHED FHL2-INTERACTING PROTEIN"/>
    <property type="match status" value="1"/>
</dbReference>
<feature type="compositionally biased region" description="Basic and acidic residues" evidence="1">
    <location>
        <begin position="1545"/>
        <end position="1564"/>
    </location>
</feature>
<name>A0AAW0PH61_9GOBI</name>
<dbReference type="InterPro" id="IPR027838">
    <property type="entry name" value="DUF4585"/>
</dbReference>
<feature type="compositionally biased region" description="Polar residues" evidence="1">
    <location>
        <begin position="806"/>
        <end position="832"/>
    </location>
</feature>
<feature type="compositionally biased region" description="Basic and acidic residues" evidence="1">
    <location>
        <begin position="1461"/>
        <end position="1481"/>
    </location>
</feature>
<feature type="compositionally biased region" description="Polar residues" evidence="1">
    <location>
        <begin position="1321"/>
        <end position="1334"/>
    </location>
</feature>
<feature type="region of interest" description="Disordered" evidence="1">
    <location>
        <begin position="383"/>
        <end position="427"/>
    </location>
</feature>
<accession>A0AAW0PH61</accession>
<feature type="compositionally biased region" description="Basic and acidic residues" evidence="1">
    <location>
        <begin position="1197"/>
        <end position="1207"/>
    </location>
</feature>
<feature type="region of interest" description="Disordered" evidence="1">
    <location>
        <begin position="204"/>
        <end position="243"/>
    </location>
</feature>
<evidence type="ECO:0000313" key="4">
    <source>
        <dbReference type="Proteomes" id="UP001460270"/>
    </source>
</evidence>
<sequence>MCHTTYVSGSRLFFADLRPKITNDSVHFTLLACLALPLDTHCLFLCERASCPVLLLLLLRLSLDTLTCGAILVSEHRGTVDTSSCEDGTSLTHFAHELGRDKSIIKGSSLPSECAGRKHIWMYEREHTGDMMTCVDKRHMSHRVGGMLHHRFPNGFTDLLMDETDREVSTLTDRAFRSLCIGDDAVYNDEFTYGYSPFNCHKPLAGEPNKKTAKDTKKHGQSRSDKHESQPWKEQQKTMSQMSSFLKALSATEESYGGVFKKNGVTDSNGESWDKSALRSIQKELSEFSADYHSNLSEGHFKNHQRNPSGDSSSKKTSKDNSSKSKNIKANVKLKKLNIKNFFLHNMNHFSFSSETIVGSILPEDSVPKWYDLPFYKELTETPEKETAVTEQPLPCQQPAPEPSPPTPSPPPSSPPPPRSLNPFLPCTSKGPAKALATLAEKRCTSEGGDGTAAPWRRNRSRATSAVPTTQPRIPTQDASKQVDENLQLLKKVDENLSLIKKEPRSVEVKTVEEVNSLASTPFSICQLMTLSFPRVLSPSALELPLRPQSEAKITPEPPLKRDSYKSLASSILFNLKDNRKRVKSRYSQESSKRWRRQKLLALFTKQMFKALTLQRMMPDRPLSNDYLLSHLLQSKPEADASPMSPLLQMKKNKSPLAKKQNYPSLNLYKKTSPVDGDLKYLQVPLSPGATECVNNYLSPPPLSKDFSPSPKNSLPNVYEVLSPEILSPAFETNDLSLHEKAKAKRPPDVPAKPKRKNSIEPVSLKENNEVNQSVSAENVIKAARDAINAAKNKVAKDGANKSTDEISQVRNPQQEQKSVISLEESTANVTSVDKKEPPPVPKKTFAKSDIPVSLDNLTNGDLDNSKADIKSKNKKEASQKQGKLKHIFSARQNNYIKNQRCAMQITTKRRESDKKAKQKIRKGEISERIYDNSKNKSGVVDIVEQTKARNDLISRELRNIKKGMMSMRGNTMAKRELFSKKEHEQGKALINDNYDKAKMALEEIIFEREKRKNSTGQEESDVGDFRDEVKTNGLSASELKERLSELKDHNHMRAILSQTEPRLGETHREGSRRSCRISQNYHFAFASRKWLSVCQSPPDQASLSSKSSYFSAESTLHRNTETESNVYHSLENLIGEVDETHEEERTLSKTRHSSDRTADYYSFSDHESEPEPLKRQVRSSEKDAVLSIKEKDGDKSIKDNIVKEDETNSSASSNPVSPTFAIPALFRVKDNTFTNKLKKSTMPWSPRGSLAGVEALVVEDKNQEAVEKHEHMLIPEQEDRNSEVSPLSEGIESTATSTVETADEAASGLECDVIKVPSERSGSTCSGNDSQTGLPKPPAVLPKSEKAVLKAIKLTNRRIKKEEAHKTAQKPSHSSSSKHRSDRHKSDKSEHKSSSSSRKSGERKHKERTHSAHQNAEEKAVHSSHNLNETTDIKHASQRQSVASGESSELKNGAGPVSERQGRSSDRQVREKPEHRHYSSDRVISNVPVYKSYVGDKARADRTFQRSLSTDRYMGNKVERRFSADMSTNDRLEPRSQRIEKSLMDELQQRGRQKDKQSKESPLRRSQSIDSQSTNVLHPPNVSRQSSISSQFSRQSSMEHALVAPSFPITQRKLLQDPDSGQYFFVDMPVQVKTKTFFDPETGTYVQLPMQPPEGAVPQPSPMEVLSPSLVVYHSFVPVSLSPMAHTAAVPVPHVGMRSMSSDMLRLIHT</sequence>